<evidence type="ECO:0000313" key="10">
    <source>
        <dbReference type="Proteomes" id="UP001595683"/>
    </source>
</evidence>
<feature type="transmembrane region" description="Helical" evidence="7">
    <location>
        <begin position="254"/>
        <end position="272"/>
    </location>
</feature>
<evidence type="ECO:0000256" key="2">
    <source>
        <dbReference type="ARBA" id="ARBA00022448"/>
    </source>
</evidence>
<accession>A0ABV7V505</accession>
<feature type="transmembrane region" description="Helical" evidence="7">
    <location>
        <begin position="138"/>
        <end position="157"/>
    </location>
</feature>
<gene>
    <name evidence="9" type="ORF">ACFOOT_10015</name>
</gene>
<keyword evidence="6 7" id="KW-0472">Membrane</keyword>
<feature type="transmembrane region" description="Helical" evidence="7">
    <location>
        <begin position="215"/>
        <end position="234"/>
    </location>
</feature>
<sequence length="412" mass="43581">MRQNEEPGVMTGIALLLPITLSTMAIVLLAPVLPGILAEFSGVPGHEYWVPMILTIPALCIALLSTFAGLLGDVFGRRRLLMASFVIYAAVGVAPVFLRGLWAILISRVGVGIAEALIMVLSTTMIGDTFQGRARDKWLAAQTAFASLSALLFFNIGGQLGSFGWRTPFWVYLSALLMLALVLVYTREPKSDVPHGQAAKIHAHASSAGWAGFPWARMLLILAITVYGAIFFYTVQIQASSGLAVLGVTNPARAGFLTSIASIGVPLGTFAYSRIGRWPVQRLLTIEFALLAVGFLLMGRANTAGTFMVGCFVNQLGAGLLLPTLLVWAMSLLAYEVRGRGAGMWQSAFALGQFLSPVIVTLAATHVGGVLNAFVVFSCGAVVGLVVLLLCASKIARMGDVDGASLLANLHG</sequence>
<feature type="transmembrane region" description="Helical" evidence="7">
    <location>
        <begin position="284"/>
        <end position="301"/>
    </location>
</feature>
<organism evidence="9 10">
    <name type="scientific">Novosphingobium pokkalii</name>
    <dbReference type="NCBI Taxonomy" id="1770194"/>
    <lineage>
        <taxon>Bacteria</taxon>
        <taxon>Pseudomonadati</taxon>
        <taxon>Pseudomonadota</taxon>
        <taxon>Alphaproteobacteria</taxon>
        <taxon>Sphingomonadales</taxon>
        <taxon>Sphingomonadaceae</taxon>
        <taxon>Novosphingobium</taxon>
    </lineage>
</organism>
<dbReference type="SUPFAM" id="SSF103473">
    <property type="entry name" value="MFS general substrate transporter"/>
    <property type="match status" value="1"/>
</dbReference>
<dbReference type="CDD" id="cd17473">
    <property type="entry name" value="MFS_arabinose_efflux_permease_like"/>
    <property type="match status" value="1"/>
</dbReference>
<dbReference type="InterPro" id="IPR036259">
    <property type="entry name" value="MFS_trans_sf"/>
</dbReference>
<dbReference type="Proteomes" id="UP001595683">
    <property type="component" value="Unassembled WGS sequence"/>
</dbReference>
<dbReference type="PANTHER" id="PTHR23517">
    <property type="entry name" value="RESISTANCE PROTEIN MDTM, PUTATIVE-RELATED-RELATED"/>
    <property type="match status" value="1"/>
</dbReference>
<dbReference type="PANTHER" id="PTHR23517:SF3">
    <property type="entry name" value="INTEGRAL MEMBRANE TRANSPORT PROTEIN"/>
    <property type="match status" value="1"/>
</dbReference>
<feature type="transmembrane region" description="Helical" evidence="7">
    <location>
        <begin position="48"/>
        <end position="68"/>
    </location>
</feature>
<dbReference type="InterPro" id="IPR020846">
    <property type="entry name" value="MFS_dom"/>
</dbReference>
<comment type="caution">
    <text evidence="9">The sequence shown here is derived from an EMBL/GenBank/DDBJ whole genome shotgun (WGS) entry which is preliminary data.</text>
</comment>
<proteinExistence type="predicted"/>
<protein>
    <submittedName>
        <fullName evidence="9">MFS transporter</fullName>
    </submittedName>
</protein>
<dbReference type="InterPro" id="IPR050171">
    <property type="entry name" value="MFS_Transporters"/>
</dbReference>
<dbReference type="Pfam" id="PF07690">
    <property type="entry name" value="MFS_1"/>
    <property type="match status" value="1"/>
</dbReference>
<dbReference type="PROSITE" id="PS50850">
    <property type="entry name" value="MFS"/>
    <property type="match status" value="1"/>
</dbReference>
<evidence type="ECO:0000256" key="1">
    <source>
        <dbReference type="ARBA" id="ARBA00004651"/>
    </source>
</evidence>
<name>A0ABV7V505_9SPHN</name>
<evidence type="ECO:0000256" key="5">
    <source>
        <dbReference type="ARBA" id="ARBA00022989"/>
    </source>
</evidence>
<feature type="transmembrane region" description="Helical" evidence="7">
    <location>
        <begin position="169"/>
        <end position="186"/>
    </location>
</feature>
<reference evidence="10" key="1">
    <citation type="journal article" date="2019" name="Int. J. Syst. Evol. Microbiol.">
        <title>The Global Catalogue of Microorganisms (GCM) 10K type strain sequencing project: providing services to taxonomists for standard genome sequencing and annotation.</title>
        <authorList>
            <consortium name="The Broad Institute Genomics Platform"/>
            <consortium name="The Broad Institute Genome Sequencing Center for Infectious Disease"/>
            <person name="Wu L."/>
            <person name="Ma J."/>
        </authorList>
    </citation>
    <scope>NUCLEOTIDE SEQUENCE [LARGE SCALE GENOMIC DNA]</scope>
    <source>
        <strain evidence="10">KCTC 42224</strain>
    </source>
</reference>
<keyword evidence="5 7" id="KW-1133">Transmembrane helix</keyword>
<comment type="subcellular location">
    <subcellularLocation>
        <location evidence="1">Cell membrane</location>
        <topology evidence="1">Multi-pass membrane protein</topology>
    </subcellularLocation>
</comment>
<evidence type="ECO:0000259" key="8">
    <source>
        <dbReference type="PROSITE" id="PS50850"/>
    </source>
</evidence>
<feature type="transmembrane region" description="Helical" evidence="7">
    <location>
        <begin position="104"/>
        <end position="126"/>
    </location>
</feature>
<feature type="domain" description="Major facilitator superfamily (MFS) profile" evidence="8">
    <location>
        <begin position="11"/>
        <end position="396"/>
    </location>
</feature>
<evidence type="ECO:0000256" key="7">
    <source>
        <dbReference type="SAM" id="Phobius"/>
    </source>
</evidence>
<keyword evidence="2" id="KW-0813">Transport</keyword>
<evidence type="ECO:0000256" key="3">
    <source>
        <dbReference type="ARBA" id="ARBA00022475"/>
    </source>
</evidence>
<feature type="transmembrane region" description="Helical" evidence="7">
    <location>
        <begin position="373"/>
        <end position="392"/>
    </location>
</feature>
<evidence type="ECO:0000313" key="9">
    <source>
        <dbReference type="EMBL" id="MFC3671761.1"/>
    </source>
</evidence>
<keyword evidence="10" id="KW-1185">Reference proteome</keyword>
<dbReference type="RefSeq" id="WP_191324289.1">
    <property type="nucleotide sequence ID" value="NZ_BMZP01000008.1"/>
</dbReference>
<feature type="transmembrane region" description="Helical" evidence="7">
    <location>
        <begin position="347"/>
        <end position="367"/>
    </location>
</feature>
<dbReference type="InterPro" id="IPR011701">
    <property type="entry name" value="MFS"/>
</dbReference>
<dbReference type="EMBL" id="JBHRYE010000013">
    <property type="protein sequence ID" value="MFC3671761.1"/>
    <property type="molecule type" value="Genomic_DNA"/>
</dbReference>
<feature type="transmembrane region" description="Helical" evidence="7">
    <location>
        <begin position="80"/>
        <end position="98"/>
    </location>
</feature>
<dbReference type="Gene3D" id="1.20.1250.20">
    <property type="entry name" value="MFS general substrate transporter like domains"/>
    <property type="match status" value="1"/>
</dbReference>
<keyword evidence="4 7" id="KW-0812">Transmembrane</keyword>
<feature type="transmembrane region" description="Helical" evidence="7">
    <location>
        <begin position="12"/>
        <end position="36"/>
    </location>
</feature>
<evidence type="ECO:0000256" key="4">
    <source>
        <dbReference type="ARBA" id="ARBA00022692"/>
    </source>
</evidence>
<keyword evidence="3" id="KW-1003">Cell membrane</keyword>
<evidence type="ECO:0000256" key="6">
    <source>
        <dbReference type="ARBA" id="ARBA00023136"/>
    </source>
</evidence>
<feature type="transmembrane region" description="Helical" evidence="7">
    <location>
        <begin position="307"/>
        <end position="335"/>
    </location>
</feature>